<gene>
    <name evidence="2" type="ORF">SYNPS1DRAFT_23342</name>
</gene>
<evidence type="ECO:0000313" key="2">
    <source>
        <dbReference type="EMBL" id="RKP24586.1"/>
    </source>
</evidence>
<evidence type="ECO:0000313" key="3">
    <source>
        <dbReference type="Proteomes" id="UP000278143"/>
    </source>
</evidence>
<dbReference type="CDD" id="cd21459">
    <property type="entry name" value="DLC-like_TCTEX1D2"/>
    <property type="match status" value="1"/>
</dbReference>
<dbReference type="GO" id="GO:0007018">
    <property type="term" value="P:microtubule-based movement"/>
    <property type="evidence" value="ECO:0007669"/>
    <property type="project" value="TreeGrafter"/>
</dbReference>
<dbReference type="FunFam" id="3.30.1140.40:FF:000003">
    <property type="entry name" value="tctex1 domain-containing protein 2"/>
    <property type="match status" value="1"/>
</dbReference>
<dbReference type="PANTHER" id="PTHR21255">
    <property type="entry name" value="T-COMPLEX-ASSOCIATED-TESTIS-EXPRESSED 1/ DYNEIN LIGHT CHAIN"/>
    <property type="match status" value="1"/>
</dbReference>
<dbReference type="EMBL" id="KZ990140">
    <property type="protein sequence ID" value="RKP24586.1"/>
    <property type="molecule type" value="Genomic_DNA"/>
</dbReference>
<name>A0A4P9YX08_9FUNG</name>
<organism evidence="2 3">
    <name type="scientific">Syncephalis pseudoplumigaleata</name>
    <dbReference type="NCBI Taxonomy" id="1712513"/>
    <lineage>
        <taxon>Eukaryota</taxon>
        <taxon>Fungi</taxon>
        <taxon>Fungi incertae sedis</taxon>
        <taxon>Zoopagomycota</taxon>
        <taxon>Zoopagomycotina</taxon>
        <taxon>Zoopagomycetes</taxon>
        <taxon>Zoopagales</taxon>
        <taxon>Piptocephalidaceae</taxon>
        <taxon>Syncephalis</taxon>
    </lineage>
</organism>
<comment type="similarity">
    <text evidence="1">Belongs to the dynein light chain Tctex-type family.</text>
</comment>
<accession>A0A4P9YX08</accession>
<dbReference type="GO" id="GO:0005868">
    <property type="term" value="C:cytoplasmic dynein complex"/>
    <property type="evidence" value="ECO:0007669"/>
    <property type="project" value="TreeGrafter"/>
</dbReference>
<dbReference type="Proteomes" id="UP000278143">
    <property type="component" value="Unassembled WGS sequence"/>
</dbReference>
<dbReference type="Pfam" id="PF03645">
    <property type="entry name" value="Tctex-1"/>
    <property type="match status" value="1"/>
</dbReference>
<dbReference type="GO" id="GO:0005737">
    <property type="term" value="C:cytoplasm"/>
    <property type="evidence" value="ECO:0007669"/>
    <property type="project" value="TreeGrafter"/>
</dbReference>
<evidence type="ECO:0000256" key="1">
    <source>
        <dbReference type="ARBA" id="ARBA00005361"/>
    </source>
</evidence>
<proteinExistence type="inferred from homology"/>
<dbReference type="GO" id="GO:0045505">
    <property type="term" value="F:dynein intermediate chain binding"/>
    <property type="evidence" value="ECO:0007669"/>
    <property type="project" value="TreeGrafter"/>
</dbReference>
<dbReference type="InterPro" id="IPR038586">
    <property type="entry name" value="Tctex-1-like_sf"/>
</dbReference>
<dbReference type="PANTHER" id="PTHR21255:SF7">
    <property type="entry name" value="DYNEIN LIGHT CHAIN TCTEX-TYPE PROTEIN 2B"/>
    <property type="match status" value="1"/>
</dbReference>
<reference evidence="3" key="1">
    <citation type="journal article" date="2018" name="Nat. Microbiol.">
        <title>Leveraging single-cell genomics to expand the fungal tree of life.</title>
        <authorList>
            <person name="Ahrendt S.R."/>
            <person name="Quandt C.A."/>
            <person name="Ciobanu D."/>
            <person name="Clum A."/>
            <person name="Salamov A."/>
            <person name="Andreopoulos B."/>
            <person name="Cheng J.F."/>
            <person name="Woyke T."/>
            <person name="Pelin A."/>
            <person name="Henrissat B."/>
            <person name="Reynolds N.K."/>
            <person name="Benny G.L."/>
            <person name="Smith M.E."/>
            <person name="James T.Y."/>
            <person name="Grigoriev I.V."/>
        </authorList>
    </citation>
    <scope>NUCLEOTIDE SEQUENCE [LARGE SCALE GENOMIC DNA]</scope>
    <source>
        <strain evidence="3">Benny S71-1</strain>
    </source>
</reference>
<keyword evidence="3" id="KW-1185">Reference proteome</keyword>
<protein>
    <submittedName>
        <fullName evidence="2">Tctex-1 family-domain-containing protein</fullName>
    </submittedName>
</protein>
<dbReference type="AlphaFoldDB" id="A0A4P9YX08"/>
<dbReference type="Gene3D" id="3.30.1140.40">
    <property type="entry name" value="Tctex-1"/>
    <property type="match status" value="1"/>
</dbReference>
<sequence length="130" mass="14579">MTTTAEGSVAETDQSFVTIRPTFAQKFRPAVVTTILQQQLKEKLDSYTYDAETASDTAKSLADTIKDKLKELELSRYKYVVNVVLGENAGIGARMDCRCFWDVDTDKMVKETYANDSLFCVVAVFGAYLY</sequence>
<dbReference type="InterPro" id="IPR005334">
    <property type="entry name" value="Tctex-1-like"/>
</dbReference>
<dbReference type="OrthoDB" id="10260741at2759"/>